<protein>
    <submittedName>
        <fullName evidence="2">Uncharacterized protein</fullName>
    </submittedName>
</protein>
<organism evidence="2 3">
    <name type="scientific">Ampelomyces quisqualis</name>
    <name type="common">Powdery mildew agent</name>
    <dbReference type="NCBI Taxonomy" id="50730"/>
    <lineage>
        <taxon>Eukaryota</taxon>
        <taxon>Fungi</taxon>
        <taxon>Dikarya</taxon>
        <taxon>Ascomycota</taxon>
        <taxon>Pezizomycotina</taxon>
        <taxon>Dothideomycetes</taxon>
        <taxon>Pleosporomycetidae</taxon>
        <taxon>Pleosporales</taxon>
        <taxon>Pleosporineae</taxon>
        <taxon>Phaeosphaeriaceae</taxon>
        <taxon>Ampelomyces</taxon>
    </lineage>
</organism>
<gene>
    <name evidence="2" type="ORF">BDU57DRAFT_26782</name>
</gene>
<proteinExistence type="predicted"/>
<dbReference type="Proteomes" id="UP000800096">
    <property type="component" value="Unassembled WGS sequence"/>
</dbReference>
<reference evidence="2" key="1">
    <citation type="journal article" date="2020" name="Stud. Mycol.">
        <title>101 Dothideomycetes genomes: a test case for predicting lifestyles and emergence of pathogens.</title>
        <authorList>
            <person name="Haridas S."/>
            <person name="Albert R."/>
            <person name="Binder M."/>
            <person name="Bloem J."/>
            <person name="Labutti K."/>
            <person name="Salamov A."/>
            <person name="Andreopoulos B."/>
            <person name="Baker S."/>
            <person name="Barry K."/>
            <person name="Bills G."/>
            <person name="Bluhm B."/>
            <person name="Cannon C."/>
            <person name="Castanera R."/>
            <person name="Culley D."/>
            <person name="Daum C."/>
            <person name="Ezra D."/>
            <person name="Gonzalez J."/>
            <person name="Henrissat B."/>
            <person name="Kuo A."/>
            <person name="Liang C."/>
            <person name="Lipzen A."/>
            <person name="Lutzoni F."/>
            <person name="Magnuson J."/>
            <person name="Mondo S."/>
            <person name="Nolan M."/>
            <person name="Ohm R."/>
            <person name="Pangilinan J."/>
            <person name="Park H.-J."/>
            <person name="Ramirez L."/>
            <person name="Alfaro M."/>
            <person name="Sun H."/>
            <person name="Tritt A."/>
            <person name="Yoshinaga Y."/>
            <person name="Zwiers L.-H."/>
            <person name="Turgeon B."/>
            <person name="Goodwin S."/>
            <person name="Spatafora J."/>
            <person name="Crous P."/>
            <person name="Grigoriev I."/>
        </authorList>
    </citation>
    <scope>NUCLEOTIDE SEQUENCE</scope>
    <source>
        <strain evidence="2">HMLAC05119</strain>
    </source>
</reference>
<dbReference type="EMBL" id="ML979132">
    <property type="protein sequence ID" value="KAF1920830.1"/>
    <property type="molecule type" value="Genomic_DNA"/>
</dbReference>
<evidence type="ECO:0000313" key="2">
    <source>
        <dbReference type="EMBL" id="KAF1920830.1"/>
    </source>
</evidence>
<keyword evidence="3" id="KW-1185">Reference proteome</keyword>
<dbReference type="AlphaFoldDB" id="A0A6A5R127"/>
<name>A0A6A5R127_AMPQU</name>
<evidence type="ECO:0000256" key="1">
    <source>
        <dbReference type="SAM" id="MobiDB-lite"/>
    </source>
</evidence>
<sequence length="122" mass="13684">MSPRLPTPRATEVREKQTTRTPLDTNIQQSSACSSPVTHGQTRLCISCGECYLLHEFPAHVATSKCRHENAMCAYCLHNSVYAQYWRSQSWEGITCPVCLAEMSGEEGRECVLLWMGESQEG</sequence>
<accession>A0A6A5R127</accession>
<feature type="region of interest" description="Disordered" evidence="1">
    <location>
        <begin position="1"/>
        <end position="38"/>
    </location>
</feature>
<evidence type="ECO:0000313" key="3">
    <source>
        <dbReference type="Proteomes" id="UP000800096"/>
    </source>
</evidence>
<feature type="compositionally biased region" description="Polar residues" evidence="1">
    <location>
        <begin position="19"/>
        <end position="38"/>
    </location>
</feature>